<dbReference type="SFLD" id="SFLDG00358">
    <property type="entry name" value="Main_(cytGST)"/>
    <property type="match status" value="1"/>
</dbReference>
<dbReference type="GO" id="GO:0006749">
    <property type="term" value="P:glutathione metabolic process"/>
    <property type="evidence" value="ECO:0007669"/>
    <property type="project" value="TreeGrafter"/>
</dbReference>
<dbReference type="PANTHER" id="PTHR43969:SF4">
    <property type="entry name" value="FI01423P-RELATED"/>
    <property type="match status" value="1"/>
</dbReference>
<comment type="subunit">
    <text evidence="1">Homodimer.</text>
</comment>
<dbReference type="PANTHER" id="PTHR43969">
    <property type="entry name" value="GLUTATHIONE S TRANSFERASE D10, ISOFORM A-RELATED"/>
    <property type="match status" value="1"/>
</dbReference>
<keyword evidence="4" id="KW-1185">Reference proteome</keyword>
<gene>
    <name evidence="5" type="primary">LOC115634093</name>
</gene>
<dbReference type="SFLD" id="SFLDG01153">
    <property type="entry name" value="Main.4:_Theta-like"/>
    <property type="match status" value="1"/>
</dbReference>
<dbReference type="InterPro" id="IPR036282">
    <property type="entry name" value="Glutathione-S-Trfase_C_sf"/>
</dbReference>
<dbReference type="InterPro" id="IPR036249">
    <property type="entry name" value="Thioredoxin-like_sf"/>
</dbReference>
<dbReference type="InterPro" id="IPR040079">
    <property type="entry name" value="Glutathione_S-Trfase"/>
</dbReference>
<dbReference type="Gene3D" id="3.40.30.10">
    <property type="entry name" value="Glutaredoxin"/>
    <property type="match status" value="1"/>
</dbReference>
<dbReference type="SUPFAM" id="SSF47616">
    <property type="entry name" value="GST C-terminal domain-like"/>
    <property type="match status" value="1"/>
</dbReference>
<protein>
    <submittedName>
        <fullName evidence="5">Glutathione S-transferase 1-like</fullName>
    </submittedName>
</protein>
<dbReference type="InterPro" id="IPR004045">
    <property type="entry name" value="Glutathione_S-Trfase_N"/>
</dbReference>
<dbReference type="Pfam" id="PF00043">
    <property type="entry name" value="GST_C"/>
    <property type="match status" value="1"/>
</dbReference>
<reference evidence="5" key="1">
    <citation type="submission" date="2025-08" db="UniProtKB">
        <authorList>
            <consortium name="RefSeq"/>
        </authorList>
    </citation>
    <scope>IDENTIFICATION</scope>
    <source>
        <strain evidence="5">11010-0011.00</strain>
        <tissue evidence="5">Whole body</tissue>
    </source>
</reference>
<dbReference type="GeneID" id="115634093"/>
<dbReference type="OrthoDB" id="2309723at2759"/>
<feature type="domain" description="GST C-terminal" evidence="3">
    <location>
        <begin position="89"/>
        <end position="216"/>
    </location>
</feature>
<evidence type="ECO:0000256" key="1">
    <source>
        <dbReference type="ARBA" id="ARBA00011738"/>
    </source>
</evidence>
<proteinExistence type="predicted"/>
<dbReference type="FunFam" id="3.40.30.10:FF:000034">
    <property type="entry name" value="glutathione S-transferase 1"/>
    <property type="match status" value="1"/>
</dbReference>
<dbReference type="Pfam" id="PF13417">
    <property type="entry name" value="GST_N_3"/>
    <property type="match status" value="1"/>
</dbReference>
<dbReference type="Gene3D" id="1.20.1050.10">
    <property type="match status" value="1"/>
</dbReference>
<dbReference type="CDD" id="cd03177">
    <property type="entry name" value="GST_C_Delta_Epsilon"/>
    <property type="match status" value="1"/>
</dbReference>
<evidence type="ECO:0000259" key="3">
    <source>
        <dbReference type="PROSITE" id="PS50405"/>
    </source>
</evidence>
<name>A0A6J2UJ25_DROLE</name>
<evidence type="ECO:0000259" key="2">
    <source>
        <dbReference type="PROSITE" id="PS50404"/>
    </source>
</evidence>
<dbReference type="InterPro" id="IPR010987">
    <property type="entry name" value="Glutathione-S-Trfase_C-like"/>
</dbReference>
<evidence type="ECO:0000313" key="5">
    <source>
        <dbReference type="RefSeq" id="XP_030387508.1"/>
    </source>
</evidence>
<organism evidence="4 5">
    <name type="scientific">Drosophila lebanonensis</name>
    <name type="common">Fruit fly</name>
    <name type="synonym">Scaptodrosophila lebanonensis</name>
    <dbReference type="NCBI Taxonomy" id="7225"/>
    <lineage>
        <taxon>Eukaryota</taxon>
        <taxon>Metazoa</taxon>
        <taxon>Ecdysozoa</taxon>
        <taxon>Arthropoda</taxon>
        <taxon>Hexapoda</taxon>
        <taxon>Insecta</taxon>
        <taxon>Pterygota</taxon>
        <taxon>Neoptera</taxon>
        <taxon>Endopterygota</taxon>
        <taxon>Diptera</taxon>
        <taxon>Brachycera</taxon>
        <taxon>Muscomorpha</taxon>
        <taxon>Ephydroidea</taxon>
        <taxon>Drosophilidae</taxon>
        <taxon>Scaptodrosophila</taxon>
    </lineage>
</organism>
<dbReference type="CDD" id="cd03045">
    <property type="entry name" value="GST_N_Delta_Epsilon"/>
    <property type="match status" value="1"/>
</dbReference>
<dbReference type="AlphaFoldDB" id="A0A6J2UJ25"/>
<dbReference type="GO" id="GO:0004364">
    <property type="term" value="F:glutathione transferase activity"/>
    <property type="evidence" value="ECO:0007669"/>
    <property type="project" value="TreeGrafter"/>
</dbReference>
<feature type="domain" description="GST N-terminal" evidence="2">
    <location>
        <begin position="2"/>
        <end position="83"/>
    </location>
</feature>
<dbReference type="PROSITE" id="PS50404">
    <property type="entry name" value="GST_NTER"/>
    <property type="match status" value="1"/>
</dbReference>
<dbReference type="InterPro" id="IPR004046">
    <property type="entry name" value="GST_C"/>
</dbReference>
<sequence>MSKIVLYGVDMSPPVRACMLTLKELQLPYEYVEMDWFKGDHRNPEFLRKSPQGTVPLLEDNGVVIYDSHAICSYLVDKYSKSDDLYPRDLEKRSIVNQRMFFDASIIFMSLRNVSAAFFRKGIAVVPKEKTDNIREALALTETFLGTEPYIAGAALTIADFCCAATISSIPAVLNIDPEKYPRVMAWLARLHQLPYFEELNDVGANKYIAMMRNRLTDIQV</sequence>
<dbReference type="Proteomes" id="UP000504634">
    <property type="component" value="Unplaced"/>
</dbReference>
<evidence type="ECO:0000313" key="4">
    <source>
        <dbReference type="Proteomes" id="UP000504634"/>
    </source>
</evidence>
<dbReference type="SUPFAM" id="SSF52833">
    <property type="entry name" value="Thioredoxin-like"/>
    <property type="match status" value="1"/>
</dbReference>
<dbReference type="RefSeq" id="XP_030387508.1">
    <property type="nucleotide sequence ID" value="XM_030531648.1"/>
</dbReference>
<dbReference type="SFLD" id="SFLDS00019">
    <property type="entry name" value="Glutathione_Transferase_(cytos"/>
    <property type="match status" value="1"/>
</dbReference>
<dbReference type="FunFam" id="1.20.1050.10:FF:000007">
    <property type="entry name" value="Glutathione S-transferase 1-1"/>
    <property type="match status" value="1"/>
</dbReference>
<dbReference type="PROSITE" id="PS50405">
    <property type="entry name" value="GST_CTER"/>
    <property type="match status" value="1"/>
</dbReference>
<accession>A0A6J2UJ25</accession>